<evidence type="ECO:0000313" key="10">
    <source>
        <dbReference type="Proteomes" id="UP000717328"/>
    </source>
</evidence>
<comment type="caution">
    <text evidence="9">The sequence shown here is derived from an EMBL/GenBank/DDBJ whole genome shotgun (WGS) entry which is preliminary data.</text>
</comment>
<dbReference type="PANTHER" id="PTHR46300">
    <property type="entry name" value="P450, PUTATIVE (EUROFUNG)-RELATED-RELATED"/>
    <property type="match status" value="1"/>
</dbReference>
<evidence type="ECO:0000256" key="8">
    <source>
        <dbReference type="SAM" id="MobiDB-lite"/>
    </source>
</evidence>
<evidence type="ECO:0000256" key="3">
    <source>
        <dbReference type="ARBA" id="ARBA00022617"/>
    </source>
</evidence>
<accession>A0A9P7GNV1</accession>
<protein>
    <submittedName>
        <fullName evidence="9">Uncharacterized protein</fullName>
    </submittedName>
</protein>
<sequence>MEGDVYRGMFIPKGSLIIANTRGMTLDEKIYKRPHDFNPSRYLPQPEGNNEPTPSGPFGFGR</sequence>
<evidence type="ECO:0000256" key="6">
    <source>
        <dbReference type="ARBA" id="ARBA00023004"/>
    </source>
</evidence>
<dbReference type="OrthoDB" id="2789670at2759"/>
<keyword evidence="5" id="KW-0560">Oxidoreductase</keyword>
<dbReference type="Gene3D" id="1.10.630.10">
    <property type="entry name" value="Cytochrome P450"/>
    <property type="match status" value="1"/>
</dbReference>
<comment type="similarity">
    <text evidence="2">Belongs to the cytochrome P450 family.</text>
</comment>
<reference evidence="9" key="2">
    <citation type="submission" date="2021-10" db="EMBL/GenBank/DDBJ databases">
        <title>Phylogenomics reveals ancestral predisposition of the termite-cultivated fungus Termitomyces towards a domesticated lifestyle.</title>
        <authorList>
            <person name="Auxier B."/>
            <person name="Grum-Grzhimaylo A."/>
            <person name="Cardenas M.E."/>
            <person name="Lodge J.D."/>
            <person name="Laessoe T."/>
            <person name="Pedersen O."/>
            <person name="Smith M.E."/>
            <person name="Kuyper T.W."/>
            <person name="Franco-Molano E.A."/>
            <person name="Baroni T.J."/>
            <person name="Aanen D.K."/>
        </authorList>
    </citation>
    <scope>NUCLEOTIDE SEQUENCE</scope>
    <source>
        <strain evidence="9">D49</strain>
    </source>
</reference>
<comment type="cofactor">
    <cofactor evidence="1">
        <name>heme</name>
        <dbReference type="ChEBI" id="CHEBI:30413"/>
    </cofactor>
</comment>
<dbReference type="InterPro" id="IPR001128">
    <property type="entry name" value="Cyt_P450"/>
</dbReference>
<reference evidence="9" key="1">
    <citation type="submission" date="2021-02" db="EMBL/GenBank/DDBJ databases">
        <authorList>
            <person name="Nieuwenhuis M."/>
            <person name="Van De Peppel L.J.J."/>
        </authorList>
    </citation>
    <scope>NUCLEOTIDE SEQUENCE</scope>
    <source>
        <strain evidence="9">D49</strain>
    </source>
</reference>
<evidence type="ECO:0000256" key="7">
    <source>
        <dbReference type="ARBA" id="ARBA00023033"/>
    </source>
</evidence>
<keyword evidence="10" id="KW-1185">Reference proteome</keyword>
<gene>
    <name evidence="9" type="ORF">H0H81_011241</name>
</gene>
<dbReference type="GO" id="GO:0005506">
    <property type="term" value="F:iron ion binding"/>
    <property type="evidence" value="ECO:0007669"/>
    <property type="project" value="InterPro"/>
</dbReference>
<evidence type="ECO:0000256" key="1">
    <source>
        <dbReference type="ARBA" id="ARBA00001971"/>
    </source>
</evidence>
<evidence type="ECO:0000256" key="4">
    <source>
        <dbReference type="ARBA" id="ARBA00022723"/>
    </source>
</evidence>
<keyword evidence="7" id="KW-0503">Monooxygenase</keyword>
<organism evidence="9 10">
    <name type="scientific">Sphagnurus paluster</name>
    <dbReference type="NCBI Taxonomy" id="117069"/>
    <lineage>
        <taxon>Eukaryota</taxon>
        <taxon>Fungi</taxon>
        <taxon>Dikarya</taxon>
        <taxon>Basidiomycota</taxon>
        <taxon>Agaricomycotina</taxon>
        <taxon>Agaricomycetes</taxon>
        <taxon>Agaricomycetidae</taxon>
        <taxon>Agaricales</taxon>
        <taxon>Tricholomatineae</taxon>
        <taxon>Lyophyllaceae</taxon>
        <taxon>Sphagnurus</taxon>
    </lineage>
</organism>
<evidence type="ECO:0000256" key="5">
    <source>
        <dbReference type="ARBA" id="ARBA00023002"/>
    </source>
</evidence>
<feature type="non-terminal residue" evidence="9">
    <location>
        <position position="1"/>
    </location>
</feature>
<dbReference type="EMBL" id="JABCKI010000377">
    <property type="protein sequence ID" value="KAG5650725.1"/>
    <property type="molecule type" value="Genomic_DNA"/>
</dbReference>
<keyword evidence="4" id="KW-0479">Metal-binding</keyword>
<dbReference type="InterPro" id="IPR036396">
    <property type="entry name" value="Cyt_P450_sf"/>
</dbReference>
<evidence type="ECO:0000313" key="9">
    <source>
        <dbReference type="EMBL" id="KAG5650725.1"/>
    </source>
</evidence>
<evidence type="ECO:0000256" key="2">
    <source>
        <dbReference type="ARBA" id="ARBA00010617"/>
    </source>
</evidence>
<dbReference type="AlphaFoldDB" id="A0A9P7GNV1"/>
<name>A0A9P7GNV1_9AGAR</name>
<keyword evidence="3" id="KW-0349">Heme</keyword>
<dbReference type="SUPFAM" id="SSF48264">
    <property type="entry name" value="Cytochrome P450"/>
    <property type="match status" value="1"/>
</dbReference>
<dbReference type="GO" id="GO:0020037">
    <property type="term" value="F:heme binding"/>
    <property type="evidence" value="ECO:0007669"/>
    <property type="project" value="InterPro"/>
</dbReference>
<dbReference type="GO" id="GO:0016705">
    <property type="term" value="F:oxidoreductase activity, acting on paired donors, with incorporation or reduction of molecular oxygen"/>
    <property type="evidence" value="ECO:0007669"/>
    <property type="project" value="InterPro"/>
</dbReference>
<dbReference type="PANTHER" id="PTHR46300:SF5">
    <property type="entry name" value="CYTOCHROME P450"/>
    <property type="match status" value="1"/>
</dbReference>
<keyword evidence="6" id="KW-0408">Iron</keyword>
<dbReference type="GO" id="GO:0004497">
    <property type="term" value="F:monooxygenase activity"/>
    <property type="evidence" value="ECO:0007669"/>
    <property type="project" value="UniProtKB-KW"/>
</dbReference>
<dbReference type="Pfam" id="PF00067">
    <property type="entry name" value="p450"/>
    <property type="match status" value="1"/>
</dbReference>
<proteinExistence type="inferred from homology"/>
<feature type="region of interest" description="Disordered" evidence="8">
    <location>
        <begin position="35"/>
        <end position="62"/>
    </location>
</feature>
<dbReference type="InterPro" id="IPR050364">
    <property type="entry name" value="Cytochrome_P450_fung"/>
</dbReference>
<dbReference type="Proteomes" id="UP000717328">
    <property type="component" value="Unassembled WGS sequence"/>
</dbReference>